<feature type="transmembrane region" description="Helical" evidence="5">
    <location>
        <begin position="281"/>
        <end position="305"/>
    </location>
</feature>
<feature type="transmembrane region" description="Helical" evidence="5">
    <location>
        <begin position="408"/>
        <end position="424"/>
    </location>
</feature>
<organism evidence="6 7">
    <name type="scientific">Rubripirellula tenax</name>
    <dbReference type="NCBI Taxonomy" id="2528015"/>
    <lineage>
        <taxon>Bacteria</taxon>
        <taxon>Pseudomonadati</taxon>
        <taxon>Planctomycetota</taxon>
        <taxon>Planctomycetia</taxon>
        <taxon>Pirellulales</taxon>
        <taxon>Pirellulaceae</taxon>
        <taxon>Rubripirellula</taxon>
    </lineage>
</organism>
<feature type="transmembrane region" description="Helical" evidence="5">
    <location>
        <begin position="351"/>
        <end position="370"/>
    </location>
</feature>
<dbReference type="RefSeq" id="WP_146455756.1">
    <property type="nucleotide sequence ID" value="NZ_SJPW01000002.1"/>
</dbReference>
<keyword evidence="2 5" id="KW-0812">Transmembrane</keyword>
<dbReference type="OrthoDB" id="9809628at2"/>
<protein>
    <submittedName>
        <fullName evidence="6">Serine/threonine exchanger SteT</fullName>
    </submittedName>
</protein>
<feature type="transmembrane region" description="Helical" evidence="5">
    <location>
        <begin position="156"/>
        <end position="175"/>
    </location>
</feature>
<dbReference type="InterPro" id="IPR050598">
    <property type="entry name" value="AminoAcid_Transporter"/>
</dbReference>
<reference evidence="6 7" key="1">
    <citation type="submission" date="2019-02" db="EMBL/GenBank/DDBJ databases">
        <title>Deep-cultivation of Planctomycetes and their phenomic and genomic characterization uncovers novel biology.</title>
        <authorList>
            <person name="Wiegand S."/>
            <person name="Jogler M."/>
            <person name="Boedeker C."/>
            <person name="Pinto D."/>
            <person name="Vollmers J."/>
            <person name="Rivas-Marin E."/>
            <person name="Kohn T."/>
            <person name="Peeters S.H."/>
            <person name="Heuer A."/>
            <person name="Rast P."/>
            <person name="Oberbeckmann S."/>
            <person name="Bunk B."/>
            <person name="Jeske O."/>
            <person name="Meyerdierks A."/>
            <person name="Storesund J.E."/>
            <person name="Kallscheuer N."/>
            <person name="Luecker S."/>
            <person name="Lage O.M."/>
            <person name="Pohl T."/>
            <person name="Merkel B.J."/>
            <person name="Hornburger P."/>
            <person name="Mueller R.-W."/>
            <person name="Bruemmer F."/>
            <person name="Labrenz M."/>
            <person name="Spormann A.M."/>
            <person name="Op Den Camp H."/>
            <person name="Overmann J."/>
            <person name="Amann R."/>
            <person name="Jetten M.S.M."/>
            <person name="Mascher T."/>
            <person name="Medema M.H."/>
            <person name="Devos D.P."/>
            <person name="Kaster A.-K."/>
            <person name="Ovreas L."/>
            <person name="Rohde M."/>
            <person name="Galperin M.Y."/>
            <person name="Jogler C."/>
        </authorList>
    </citation>
    <scope>NUCLEOTIDE SEQUENCE [LARGE SCALE GENOMIC DNA]</scope>
    <source>
        <strain evidence="6 7">Poly51</strain>
    </source>
</reference>
<dbReference type="PANTHER" id="PTHR11785:SF512">
    <property type="entry name" value="SOBREMESA, ISOFORM B"/>
    <property type="match status" value="1"/>
</dbReference>
<dbReference type="Gene3D" id="1.20.1740.10">
    <property type="entry name" value="Amino acid/polyamine transporter I"/>
    <property type="match status" value="1"/>
</dbReference>
<evidence type="ECO:0000256" key="4">
    <source>
        <dbReference type="ARBA" id="ARBA00023136"/>
    </source>
</evidence>
<feature type="transmembrane region" description="Helical" evidence="5">
    <location>
        <begin position="44"/>
        <end position="64"/>
    </location>
</feature>
<comment type="caution">
    <text evidence="6">The sequence shown here is derived from an EMBL/GenBank/DDBJ whole genome shotgun (WGS) entry which is preliminary data.</text>
</comment>
<dbReference type="GO" id="GO:0015179">
    <property type="term" value="F:L-amino acid transmembrane transporter activity"/>
    <property type="evidence" value="ECO:0007669"/>
    <property type="project" value="TreeGrafter"/>
</dbReference>
<dbReference type="Pfam" id="PF13520">
    <property type="entry name" value="AA_permease_2"/>
    <property type="match status" value="1"/>
</dbReference>
<evidence type="ECO:0000256" key="3">
    <source>
        <dbReference type="ARBA" id="ARBA00022989"/>
    </source>
</evidence>
<dbReference type="PANTHER" id="PTHR11785">
    <property type="entry name" value="AMINO ACID TRANSPORTER"/>
    <property type="match status" value="1"/>
</dbReference>
<sequence length="426" mass="44126">MSRATGRIGLVSATTLVAASMIGVGVYTTSGFTLAALGSPQRVVAAWLVGGFIAICGAIGYANLVSRFAESGGEYLFLSRTLHPVAGVMAGWVSMLAGFTGAIAVAALGLEEYLTPMLSDQVASLPGGTVAITSVVAAAVLHAIGVRSASRIQDAIVIVKLALIAALVVFALPSIRPGDAASIVVDTPMHWLDFSGQLVWISFSYAGFNAAVYIAGEVDEPSVNVPRALVGGTVMVTIVYIVLNTIFVYSAPISVITDGDNISQVAATAAMSLGGDRFAMMVRAVIVVSLLTSVSAMVMTGPRVYSKMADDGFLPPFLRFTDRPPVAAIALQAVLAIIAISVSTLPQLLGYLGLTLSVCSALTVAMLLVLRIRGTIERLPMYGIPPAIYVAATLGIAVMYAINKPEQAIAAILTLVVGIGFYAIKR</sequence>
<feature type="transmembrane region" description="Helical" evidence="5">
    <location>
        <begin position="382"/>
        <end position="402"/>
    </location>
</feature>
<evidence type="ECO:0000256" key="2">
    <source>
        <dbReference type="ARBA" id="ARBA00022692"/>
    </source>
</evidence>
<feature type="transmembrane region" description="Helical" evidence="5">
    <location>
        <begin position="85"/>
        <end position="110"/>
    </location>
</feature>
<evidence type="ECO:0000256" key="1">
    <source>
        <dbReference type="ARBA" id="ARBA00004141"/>
    </source>
</evidence>
<comment type="subcellular location">
    <subcellularLocation>
        <location evidence="1">Membrane</location>
        <topology evidence="1">Multi-pass membrane protein</topology>
    </subcellularLocation>
</comment>
<feature type="transmembrane region" description="Helical" evidence="5">
    <location>
        <begin position="326"/>
        <end position="345"/>
    </location>
</feature>
<dbReference type="GO" id="GO:0016020">
    <property type="term" value="C:membrane"/>
    <property type="evidence" value="ECO:0007669"/>
    <property type="project" value="UniProtKB-SubCell"/>
</dbReference>
<feature type="transmembrane region" description="Helical" evidence="5">
    <location>
        <begin position="122"/>
        <end position="144"/>
    </location>
</feature>
<gene>
    <name evidence="6" type="primary">steT_1</name>
    <name evidence="6" type="ORF">Poly51_14680</name>
</gene>
<keyword evidence="4 5" id="KW-0472">Membrane</keyword>
<evidence type="ECO:0000313" key="6">
    <source>
        <dbReference type="EMBL" id="TWU58689.1"/>
    </source>
</evidence>
<feature type="transmembrane region" description="Helical" evidence="5">
    <location>
        <begin position="228"/>
        <end position="249"/>
    </location>
</feature>
<dbReference type="PIRSF" id="PIRSF006060">
    <property type="entry name" value="AA_transporter"/>
    <property type="match status" value="1"/>
</dbReference>
<dbReference type="InterPro" id="IPR002293">
    <property type="entry name" value="AA/rel_permease1"/>
</dbReference>
<evidence type="ECO:0000313" key="7">
    <source>
        <dbReference type="Proteomes" id="UP000318288"/>
    </source>
</evidence>
<accession>A0A5C6FGA5</accession>
<keyword evidence="7" id="KW-1185">Reference proteome</keyword>
<proteinExistence type="predicted"/>
<dbReference type="Proteomes" id="UP000318288">
    <property type="component" value="Unassembled WGS sequence"/>
</dbReference>
<name>A0A5C6FGA5_9BACT</name>
<dbReference type="EMBL" id="SJPW01000002">
    <property type="protein sequence ID" value="TWU58689.1"/>
    <property type="molecule type" value="Genomic_DNA"/>
</dbReference>
<feature type="transmembrane region" description="Helical" evidence="5">
    <location>
        <begin position="195"/>
        <end position="216"/>
    </location>
</feature>
<dbReference type="AlphaFoldDB" id="A0A5C6FGA5"/>
<evidence type="ECO:0000256" key="5">
    <source>
        <dbReference type="SAM" id="Phobius"/>
    </source>
</evidence>
<keyword evidence="3 5" id="KW-1133">Transmembrane helix</keyword>